<evidence type="ECO:0000313" key="6">
    <source>
        <dbReference type="EMBL" id="GGU39693.1"/>
    </source>
</evidence>
<dbReference type="InterPro" id="IPR001296">
    <property type="entry name" value="Glyco_trans_1"/>
</dbReference>
<proteinExistence type="predicted"/>
<feature type="domain" description="Glycosyltransferase subfamily 4-like N-terminal" evidence="5">
    <location>
        <begin position="86"/>
        <end position="260"/>
    </location>
</feature>
<protein>
    <submittedName>
        <fullName evidence="6">Glycosyl transferase</fullName>
    </submittedName>
</protein>
<dbReference type="Pfam" id="PF13439">
    <property type="entry name" value="Glyco_transf_4"/>
    <property type="match status" value="1"/>
</dbReference>
<evidence type="ECO:0000256" key="3">
    <source>
        <dbReference type="SAM" id="MobiDB-lite"/>
    </source>
</evidence>
<sequence length="468" mass="49778">MTSLDPLEPVDTGPDRRHHGRHPADAGALDETGSLDGIDAEAEVVEALDAGVFGGAEGGPGRGGMSLALVSEHASPLAVLGGVDAGGQNVHVARLASALADRGHRVTVYTRRDARDLPDRVMLRPGVEVRHVPAGPPEPIPKDELLPHMADFGLWMAREWRDRPPDLVHSHFWMSGVASLRATREARLPFLHTYHALGTVKRRHQKQADTSPPERVALEREVGLGCDRVIATCHDEVYELGRMRVPAAKVGVVPCGVDTEVFHPSGPAADRDGGHRYRLLQLGRLVPRKGAAVSVTALTRLPDTELLVVGGPPADRLHDDPEVRRLREIARLAGVADRVRFTGGVAPEDVAPLLRSADVVLCPADYEPFGIVPLEAMACGRPVVASAVGGQLDTVADPETGRLVPPRDPDALARAVGELLADPALRAACGAAGRRRVLSRYGWARIAAATEKEYAAVLAARPAVTGVA</sequence>
<evidence type="ECO:0000313" key="7">
    <source>
        <dbReference type="Proteomes" id="UP000636661"/>
    </source>
</evidence>
<dbReference type="PANTHER" id="PTHR45947">
    <property type="entry name" value="SULFOQUINOVOSYL TRANSFERASE SQD2"/>
    <property type="match status" value="1"/>
</dbReference>
<organism evidence="6 7">
    <name type="scientific">Streptomyces lavendofoliae</name>
    <dbReference type="NCBI Taxonomy" id="67314"/>
    <lineage>
        <taxon>Bacteria</taxon>
        <taxon>Bacillati</taxon>
        <taxon>Actinomycetota</taxon>
        <taxon>Actinomycetes</taxon>
        <taxon>Kitasatosporales</taxon>
        <taxon>Streptomycetaceae</taxon>
        <taxon>Streptomyces</taxon>
    </lineage>
</organism>
<evidence type="ECO:0000259" key="5">
    <source>
        <dbReference type="Pfam" id="PF13439"/>
    </source>
</evidence>
<reference evidence="6" key="1">
    <citation type="journal article" date="2014" name="Int. J. Syst. Evol. Microbiol.">
        <title>Complete genome sequence of Corynebacterium casei LMG S-19264T (=DSM 44701T), isolated from a smear-ripened cheese.</title>
        <authorList>
            <consortium name="US DOE Joint Genome Institute (JGI-PGF)"/>
            <person name="Walter F."/>
            <person name="Albersmeier A."/>
            <person name="Kalinowski J."/>
            <person name="Ruckert C."/>
        </authorList>
    </citation>
    <scope>NUCLEOTIDE SEQUENCE</scope>
    <source>
        <strain evidence="6">JCM 4391</strain>
    </source>
</reference>
<name>A0A918M4Y3_9ACTN</name>
<dbReference type="AlphaFoldDB" id="A0A918M4Y3"/>
<dbReference type="InterPro" id="IPR028098">
    <property type="entry name" value="Glyco_trans_4-like_N"/>
</dbReference>
<evidence type="ECO:0000256" key="2">
    <source>
        <dbReference type="ARBA" id="ARBA00022679"/>
    </source>
</evidence>
<reference evidence="6" key="2">
    <citation type="submission" date="2020-09" db="EMBL/GenBank/DDBJ databases">
        <authorList>
            <person name="Sun Q."/>
            <person name="Ohkuma M."/>
        </authorList>
    </citation>
    <scope>NUCLEOTIDE SEQUENCE</scope>
    <source>
        <strain evidence="6">JCM 4391</strain>
    </source>
</reference>
<gene>
    <name evidence="6" type="ORF">GCM10010274_29160</name>
</gene>
<feature type="region of interest" description="Disordered" evidence="3">
    <location>
        <begin position="1"/>
        <end position="33"/>
    </location>
</feature>
<evidence type="ECO:0000259" key="4">
    <source>
        <dbReference type="Pfam" id="PF00534"/>
    </source>
</evidence>
<dbReference type="GO" id="GO:0016758">
    <property type="term" value="F:hexosyltransferase activity"/>
    <property type="evidence" value="ECO:0007669"/>
    <property type="project" value="TreeGrafter"/>
</dbReference>
<keyword evidence="7" id="KW-1185">Reference proteome</keyword>
<dbReference type="InterPro" id="IPR050194">
    <property type="entry name" value="Glycosyltransferase_grp1"/>
</dbReference>
<dbReference type="Pfam" id="PF00534">
    <property type="entry name" value="Glycos_transf_1"/>
    <property type="match status" value="1"/>
</dbReference>
<dbReference type="PANTHER" id="PTHR45947:SF3">
    <property type="entry name" value="SULFOQUINOVOSYL TRANSFERASE SQD2"/>
    <property type="match status" value="1"/>
</dbReference>
<dbReference type="EMBL" id="BMTP01000006">
    <property type="protein sequence ID" value="GGU39693.1"/>
    <property type="molecule type" value="Genomic_DNA"/>
</dbReference>
<dbReference type="SUPFAM" id="SSF53756">
    <property type="entry name" value="UDP-Glycosyltransferase/glycogen phosphorylase"/>
    <property type="match status" value="1"/>
</dbReference>
<feature type="domain" description="Glycosyl transferase family 1" evidence="4">
    <location>
        <begin position="277"/>
        <end position="436"/>
    </location>
</feature>
<keyword evidence="2 6" id="KW-0808">Transferase</keyword>
<comment type="caution">
    <text evidence="6">The sequence shown here is derived from an EMBL/GenBank/DDBJ whole genome shotgun (WGS) entry which is preliminary data.</text>
</comment>
<keyword evidence="1" id="KW-0328">Glycosyltransferase</keyword>
<dbReference type="Proteomes" id="UP000636661">
    <property type="component" value="Unassembled WGS sequence"/>
</dbReference>
<accession>A0A918M4Y3</accession>
<evidence type="ECO:0000256" key="1">
    <source>
        <dbReference type="ARBA" id="ARBA00022676"/>
    </source>
</evidence>
<dbReference type="Gene3D" id="3.40.50.2000">
    <property type="entry name" value="Glycogen Phosphorylase B"/>
    <property type="match status" value="2"/>
</dbReference>
<dbReference type="GO" id="GO:1901137">
    <property type="term" value="P:carbohydrate derivative biosynthetic process"/>
    <property type="evidence" value="ECO:0007669"/>
    <property type="project" value="UniProtKB-ARBA"/>
</dbReference>